<evidence type="ECO:0000256" key="13">
    <source>
        <dbReference type="HAMAP-Rule" id="MF_01398"/>
    </source>
</evidence>
<dbReference type="PANTHER" id="PTHR33445:SF1">
    <property type="entry name" value="ATP SYNTHASE SUBUNIT B"/>
    <property type="match status" value="1"/>
</dbReference>
<evidence type="ECO:0000313" key="16">
    <source>
        <dbReference type="EMBL" id="MBC8590083.1"/>
    </source>
</evidence>
<dbReference type="InterPro" id="IPR005864">
    <property type="entry name" value="ATP_synth_F0_bsu_bac"/>
</dbReference>
<dbReference type="GO" id="GO:0005886">
    <property type="term" value="C:plasma membrane"/>
    <property type="evidence" value="ECO:0007669"/>
    <property type="project" value="UniProtKB-SubCell"/>
</dbReference>
<evidence type="ECO:0000256" key="8">
    <source>
        <dbReference type="ARBA" id="ARBA00023065"/>
    </source>
</evidence>
<evidence type="ECO:0000313" key="17">
    <source>
        <dbReference type="Proteomes" id="UP000601522"/>
    </source>
</evidence>
<evidence type="ECO:0000256" key="2">
    <source>
        <dbReference type="ARBA" id="ARBA00022448"/>
    </source>
</evidence>
<evidence type="ECO:0000256" key="12">
    <source>
        <dbReference type="ARBA" id="ARBA00037847"/>
    </source>
</evidence>
<dbReference type="GO" id="GO:0046961">
    <property type="term" value="F:proton-transporting ATPase activity, rotational mechanism"/>
    <property type="evidence" value="ECO:0007669"/>
    <property type="project" value="TreeGrafter"/>
</dbReference>
<comment type="similarity">
    <text evidence="1 13 14">Belongs to the ATPase B chain family.</text>
</comment>
<gene>
    <name evidence="13 16" type="primary">atpF</name>
    <name evidence="16" type="ORF">H8689_02885</name>
</gene>
<feature type="transmembrane region" description="Helical" evidence="13">
    <location>
        <begin position="6"/>
        <end position="31"/>
    </location>
</feature>
<feature type="coiled-coil region" evidence="15">
    <location>
        <begin position="47"/>
        <end position="99"/>
    </location>
</feature>
<dbReference type="GO" id="GO:0012505">
    <property type="term" value="C:endomembrane system"/>
    <property type="evidence" value="ECO:0007669"/>
    <property type="project" value="UniProtKB-SubCell"/>
</dbReference>
<keyword evidence="3 13" id="KW-1003">Cell membrane</keyword>
<proteinExistence type="inferred from homology"/>
<keyword evidence="6 13" id="KW-0375">Hydrogen ion transport</keyword>
<dbReference type="AlphaFoldDB" id="A0A926IMW7"/>
<comment type="subunit">
    <text evidence="13">F-type ATPases have 2 components, F(1) - the catalytic core - and F(0) - the membrane proton channel. F(1) has five subunits: alpha(3), beta(3), gamma(1), delta(1), epsilon(1). F(0) has three main subunits: a(1), b(2) and c(10-14). The alpha and beta chains form an alternating ring which encloses part of the gamma chain. F(1) is attached to F(0) by a central stalk formed by the gamma and epsilon chains, while a peripheral stalk is formed by the delta and b chains.</text>
</comment>
<dbReference type="Pfam" id="PF00430">
    <property type="entry name" value="ATP-synt_B"/>
    <property type="match status" value="1"/>
</dbReference>
<dbReference type="NCBIfam" id="TIGR01144">
    <property type="entry name" value="ATP_synt_b"/>
    <property type="match status" value="1"/>
</dbReference>
<keyword evidence="17" id="KW-1185">Reference proteome</keyword>
<reference evidence="16 17" key="1">
    <citation type="submission" date="2020-08" db="EMBL/GenBank/DDBJ databases">
        <title>Genome public.</title>
        <authorList>
            <person name="Liu C."/>
            <person name="Sun Q."/>
        </authorList>
    </citation>
    <scope>NUCLEOTIDE SEQUENCE [LARGE SCALE GENOMIC DNA]</scope>
    <source>
        <strain evidence="16 17">NSJ-26</strain>
    </source>
</reference>
<accession>A0A926IMW7</accession>
<comment type="subcellular location">
    <subcellularLocation>
        <location evidence="13">Cell membrane</location>
        <topology evidence="13">Single-pass membrane protein</topology>
    </subcellularLocation>
    <subcellularLocation>
        <location evidence="12">Endomembrane system</location>
        <topology evidence="12">Single-pass membrane protein</topology>
    </subcellularLocation>
</comment>
<evidence type="ECO:0000256" key="3">
    <source>
        <dbReference type="ARBA" id="ARBA00022475"/>
    </source>
</evidence>
<keyword evidence="9 13" id="KW-0472">Membrane</keyword>
<dbReference type="PANTHER" id="PTHR33445">
    <property type="entry name" value="ATP SYNTHASE SUBUNIT B', CHLOROPLASTIC"/>
    <property type="match status" value="1"/>
</dbReference>
<evidence type="ECO:0000256" key="15">
    <source>
        <dbReference type="SAM" id="Coils"/>
    </source>
</evidence>
<comment type="function">
    <text evidence="13">Component of the F(0) channel, it forms part of the peripheral stalk, linking F(1) to F(0).</text>
</comment>
<keyword evidence="15" id="KW-0175">Coiled coil</keyword>
<dbReference type="SUPFAM" id="SSF81573">
    <property type="entry name" value="F1F0 ATP synthase subunit B, membrane domain"/>
    <property type="match status" value="1"/>
</dbReference>
<dbReference type="InterPro" id="IPR050059">
    <property type="entry name" value="ATP_synthase_B_chain"/>
</dbReference>
<dbReference type="RefSeq" id="WP_249322912.1">
    <property type="nucleotide sequence ID" value="NZ_JACRTK010000001.1"/>
</dbReference>
<evidence type="ECO:0000256" key="14">
    <source>
        <dbReference type="RuleBase" id="RU003848"/>
    </source>
</evidence>
<keyword evidence="5 13" id="KW-0812">Transmembrane</keyword>
<dbReference type="GO" id="GO:0046933">
    <property type="term" value="F:proton-transporting ATP synthase activity, rotational mechanism"/>
    <property type="evidence" value="ECO:0007669"/>
    <property type="project" value="UniProtKB-UniRule"/>
</dbReference>
<dbReference type="EMBL" id="JACRTK010000001">
    <property type="protein sequence ID" value="MBC8590083.1"/>
    <property type="molecule type" value="Genomic_DNA"/>
</dbReference>
<organism evidence="16 17">
    <name type="scientific">Wansuia hejianensis</name>
    <dbReference type="NCBI Taxonomy" id="2763667"/>
    <lineage>
        <taxon>Bacteria</taxon>
        <taxon>Bacillati</taxon>
        <taxon>Bacillota</taxon>
        <taxon>Clostridia</taxon>
        <taxon>Lachnospirales</taxon>
        <taxon>Lachnospiraceae</taxon>
        <taxon>Wansuia</taxon>
    </lineage>
</organism>
<evidence type="ECO:0000256" key="1">
    <source>
        <dbReference type="ARBA" id="ARBA00005513"/>
    </source>
</evidence>
<evidence type="ECO:0000256" key="5">
    <source>
        <dbReference type="ARBA" id="ARBA00022692"/>
    </source>
</evidence>
<evidence type="ECO:0000256" key="7">
    <source>
        <dbReference type="ARBA" id="ARBA00022989"/>
    </source>
</evidence>
<evidence type="ECO:0000256" key="10">
    <source>
        <dbReference type="ARBA" id="ARBA00023310"/>
    </source>
</evidence>
<comment type="function">
    <text evidence="11 13">F(1)F(0) ATP synthase produces ATP from ADP in the presence of a proton or sodium gradient. F-type ATPases consist of two structural domains, F(1) containing the extramembraneous catalytic core and F(0) containing the membrane proton channel, linked together by a central stalk and a peripheral stalk. During catalysis, ATP synthesis in the catalytic domain of F(1) is coupled via a rotary mechanism of the central stalk subunits to proton translocation.</text>
</comment>
<dbReference type="HAMAP" id="MF_01398">
    <property type="entry name" value="ATP_synth_b_bprime"/>
    <property type="match status" value="1"/>
</dbReference>
<name>A0A926IMW7_9FIRM</name>
<dbReference type="GO" id="GO:0045259">
    <property type="term" value="C:proton-transporting ATP synthase complex"/>
    <property type="evidence" value="ECO:0007669"/>
    <property type="project" value="UniProtKB-KW"/>
</dbReference>
<keyword evidence="8 13" id="KW-0406">Ion transport</keyword>
<sequence>MGDLKISVNIAPTFAKLIIAWLTLFVLYLILKKLLYKPVSNILVERQKKIQSEIDESKALKSEAEQLKLQYEAHMESAKEEAQEIIEAARQRGEELRLDIVSKAQKEAQEIKSRAKVEISREREAAFQEVKSQTGDLALLIASKIMEEEINSEKQNQLIEKFIDEVGSSKWQN</sequence>
<keyword evidence="4 13" id="KW-0138">CF(0)</keyword>
<keyword evidence="7 13" id="KW-1133">Transmembrane helix</keyword>
<evidence type="ECO:0000256" key="6">
    <source>
        <dbReference type="ARBA" id="ARBA00022781"/>
    </source>
</evidence>
<keyword evidence="2 13" id="KW-0813">Transport</keyword>
<dbReference type="Proteomes" id="UP000601522">
    <property type="component" value="Unassembled WGS sequence"/>
</dbReference>
<dbReference type="CDD" id="cd06503">
    <property type="entry name" value="ATP-synt_Fo_b"/>
    <property type="match status" value="1"/>
</dbReference>
<keyword evidence="10 13" id="KW-0066">ATP synthesis</keyword>
<evidence type="ECO:0000256" key="4">
    <source>
        <dbReference type="ARBA" id="ARBA00022547"/>
    </source>
</evidence>
<dbReference type="InterPro" id="IPR002146">
    <property type="entry name" value="ATP_synth_b/b'su_bac/chlpt"/>
</dbReference>
<protein>
    <recommendedName>
        <fullName evidence="13">ATP synthase subunit b</fullName>
    </recommendedName>
    <alternativeName>
        <fullName evidence="13">ATP synthase F(0) sector subunit b</fullName>
    </alternativeName>
    <alternativeName>
        <fullName evidence="13">ATPase subunit I</fullName>
    </alternativeName>
    <alternativeName>
        <fullName evidence="13">F-type ATPase subunit b</fullName>
        <shortName evidence="13">F-ATPase subunit b</shortName>
    </alternativeName>
</protein>
<dbReference type="InterPro" id="IPR028987">
    <property type="entry name" value="ATP_synth_B-like_membr_sf"/>
</dbReference>
<comment type="caution">
    <text evidence="16">The sequence shown here is derived from an EMBL/GenBank/DDBJ whole genome shotgun (WGS) entry which is preliminary data.</text>
</comment>
<dbReference type="Gene3D" id="6.10.250.1580">
    <property type="match status" value="1"/>
</dbReference>
<evidence type="ECO:0000256" key="9">
    <source>
        <dbReference type="ARBA" id="ARBA00023136"/>
    </source>
</evidence>
<evidence type="ECO:0000256" key="11">
    <source>
        <dbReference type="ARBA" id="ARBA00025198"/>
    </source>
</evidence>